<dbReference type="Gramene" id="OE9A067839T1">
    <property type="protein sequence ID" value="OE9A067839C1"/>
    <property type="gene ID" value="OE9A067839"/>
</dbReference>
<dbReference type="Proteomes" id="UP000594638">
    <property type="component" value="Unassembled WGS sequence"/>
</dbReference>
<accession>A0A8S0QXA0</accession>
<name>A0A8S0QXA0_OLEEU</name>
<evidence type="ECO:0000313" key="2">
    <source>
        <dbReference type="EMBL" id="CAA2970646.1"/>
    </source>
</evidence>
<evidence type="ECO:0000313" key="3">
    <source>
        <dbReference type="Proteomes" id="UP000594638"/>
    </source>
</evidence>
<comment type="caution">
    <text evidence="2">The sequence shown here is derived from an EMBL/GenBank/DDBJ whole genome shotgun (WGS) entry which is preliminary data.</text>
</comment>
<proteinExistence type="predicted"/>
<organism evidence="2 3">
    <name type="scientific">Olea europaea subsp. europaea</name>
    <dbReference type="NCBI Taxonomy" id="158383"/>
    <lineage>
        <taxon>Eukaryota</taxon>
        <taxon>Viridiplantae</taxon>
        <taxon>Streptophyta</taxon>
        <taxon>Embryophyta</taxon>
        <taxon>Tracheophyta</taxon>
        <taxon>Spermatophyta</taxon>
        <taxon>Magnoliopsida</taxon>
        <taxon>eudicotyledons</taxon>
        <taxon>Gunneridae</taxon>
        <taxon>Pentapetalae</taxon>
        <taxon>asterids</taxon>
        <taxon>lamiids</taxon>
        <taxon>Lamiales</taxon>
        <taxon>Oleaceae</taxon>
        <taxon>Oleeae</taxon>
        <taxon>Olea</taxon>
    </lineage>
</organism>
<evidence type="ECO:0000256" key="1">
    <source>
        <dbReference type="SAM" id="MobiDB-lite"/>
    </source>
</evidence>
<dbReference type="AlphaFoldDB" id="A0A8S0QXA0"/>
<reference evidence="2 3" key="1">
    <citation type="submission" date="2019-12" db="EMBL/GenBank/DDBJ databases">
        <authorList>
            <person name="Alioto T."/>
            <person name="Alioto T."/>
            <person name="Gomez Garrido J."/>
        </authorList>
    </citation>
    <scope>NUCLEOTIDE SEQUENCE [LARGE SCALE GENOMIC DNA]</scope>
</reference>
<sequence length="192" mass="21803">MAQEYNYISLRDILKKEKFPNLSFFEYSPSESEVELDYPSAKAMAMPTPSPFAIANSSDESSGQNSSMGHEEETKRISDKHLFSKNCNNSGTVYKGKLLASAPISSLKSSKSGEPLIYQRSEGNDCALVLDGVEIHFNFSLRPRDERRFKLALLYDDSEDEEEKQMTKEEEEKEKPYVDADKEGKGREDMED</sequence>
<gene>
    <name evidence="2" type="ORF">OLEA9_A067839</name>
</gene>
<feature type="compositionally biased region" description="Basic and acidic residues" evidence="1">
    <location>
        <begin position="164"/>
        <end position="192"/>
    </location>
</feature>
<protein>
    <submittedName>
        <fullName evidence="2">Uncharacterized protein</fullName>
    </submittedName>
</protein>
<feature type="region of interest" description="Disordered" evidence="1">
    <location>
        <begin position="49"/>
        <end position="81"/>
    </location>
</feature>
<keyword evidence="3" id="KW-1185">Reference proteome</keyword>
<feature type="compositionally biased region" description="Low complexity" evidence="1">
    <location>
        <begin position="57"/>
        <end position="67"/>
    </location>
</feature>
<feature type="compositionally biased region" description="Basic and acidic residues" evidence="1">
    <location>
        <begin position="69"/>
        <end position="81"/>
    </location>
</feature>
<dbReference type="EMBL" id="CACTIH010001980">
    <property type="protein sequence ID" value="CAA2970646.1"/>
    <property type="molecule type" value="Genomic_DNA"/>
</dbReference>
<feature type="region of interest" description="Disordered" evidence="1">
    <location>
        <begin position="154"/>
        <end position="192"/>
    </location>
</feature>